<name>A0A517Y8D2_9BACT</name>
<keyword evidence="4" id="KW-0106">Calcium</keyword>
<dbReference type="EC" id="3.1.6.1" evidence="8"/>
<dbReference type="PROSITE" id="PS00523">
    <property type="entry name" value="SULFATASE_1"/>
    <property type="match status" value="1"/>
</dbReference>
<evidence type="ECO:0000313" key="9">
    <source>
        <dbReference type="Proteomes" id="UP000315017"/>
    </source>
</evidence>
<accession>A0A517Y8D2</accession>
<dbReference type="SUPFAM" id="SSF53649">
    <property type="entry name" value="Alkaline phosphatase-like"/>
    <property type="match status" value="1"/>
</dbReference>
<dbReference type="AlphaFoldDB" id="A0A517Y8D2"/>
<feature type="domain" description="Sulfatase N-terminal" evidence="7">
    <location>
        <begin position="24"/>
        <end position="308"/>
    </location>
</feature>
<dbReference type="RefSeq" id="WP_145087056.1">
    <property type="nucleotide sequence ID" value="NZ_CP036274.1"/>
</dbReference>
<organism evidence="8 9">
    <name type="scientific">Anatilimnocola aggregata</name>
    <dbReference type="NCBI Taxonomy" id="2528021"/>
    <lineage>
        <taxon>Bacteria</taxon>
        <taxon>Pseudomonadati</taxon>
        <taxon>Planctomycetota</taxon>
        <taxon>Planctomycetia</taxon>
        <taxon>Pirellulales</taxon>
        <taxon>Pirellulaceae</taxon>
        <taxon>Anatilimnocola</taxon>
    </lineage>
</organism>
<evidence type="ECO:0000256" key="5">
    <source>
        <dbReference type="SAM" id="MobiDB-lite"/>
    </source>
</evidence>
<dbReference type="Pfam" id="PF00884">
    <property type="entry name" value="Sulfatase"/>
    <property type="match status" value="1"/>
</dbReference>
<evidence type="ECO:0000256" key="6">
    <source>
        <dbReference type="SAM" id="SignalP"/>
    </source>
</evidence>
<dbReference type="PANTHER" id="PTHR42693:SF53">
    <property type="entry name" value="ENDO-4-O-SULFATASE"/>
    <property type="match status" value="1"/>
</dbReference>
<keyword evidence="2" id="KW-0479">Metal-binding</keyword>
<sequence length="497" mass="54427" precursor="true">MKTVLAACVLCVLSSSEAFAAERPNIVVCIADDISWDDFGCYGSRTARTPRIDALAANGLRFTEAYLTASSCSPSRSSIITGRYPHNLGPAAELHQPIAANIPWLPTVLREHGYYTAVIGKNHMTRENAKVGAETWDLIDPGVTPDNHGAEAKWVQTIEQRPKDKPFFFWFAAVDAHRGWDANKEWVESKYGPQHRPQDITVPSFLADDAATREDLASYHNEVTRFDYFVGQVADALAAQGVLDNTLLLVLADNGRPFPRAKTRLHDSGMKTALVAHWPAGIAKRGSTSASLVSVIDIAPTLLELAGVKSPPPSFQGLSFAPVLRDPQNITRRHAFSEHNWHDYEAHGRAVRSDGWLYIRNARPALAWQGPADSVRSPAHAALKALRDANKLTPAQADVFLAPRPNEELYLTAKDPEQLRNLATDPAHAAIKTRLAALLDQWIDETGDAVPDKLTADTFDRESGDPLDRSKTNAKAERGEFPGKPKNAARINAPGPQ</sequence>
<dbReference type="Proteomes" id="UP000315017">
    <property type="component" value="Chromosome"/>
</dbReference>
<evidence type="ECO:0000256" key="2">
    <source>
        <dbReference type="ARBA" id="ARBA00022723"/>
    </source>
</evidence>
<feature type="signal peptide" evidence="6">
    <location>
        <begin position="1"/>
        <end position="20"/>
    </location>
</feature>
<keyword evidence="6" id="KW-0732">Signal</keyword>
<evidence type="ECO:0000259" key="7">
    <source>
        <dbReference type="Pfam" id="PF00884"/>
    </source>
</evidence>
<dbReference type="PANTHER" id="PTHR42693">
    <property type="entry name" value="ARYLSULFATASE FAMILY MEMBER"/>
    <property type="match status" value="1"/>
</dbReference>
<dbReference type="InterPro" id="IPR050738">
    <property type="entry name" value="Sulfatase"/>
</dbReference>
<dbReference type="KEGG" id="aagg:ETAA8_15390"/>
<feature type="region of interest" description="Disordered" evidence="5">
    <location>
        <begin position="455"/>
        <end position="497"/>
    </location>
</feature>
<dbReference type="GO" id="GO:0004065">
    <property type="term" value="F:arylsulfatase activity"/>
    <property type="evidence" value="ECO:0007669"/>
    <property type="project" value="UniProtKB-EC"/>
</dbReference>
<dbReference type="CDD" id="cd16027">
    <property type="entry name" value="SGSH"/>
    <property type="match status" value="1"/>
</dbReference>
<gene>
    <name evidence="8" type="primary">atsA_10</name>
    <name evidence="8" type="ORF">ETAA8_15390</name>
</gene>
<dbReference type="EMBL" id="CP036274">
    <property type="protein sequence ID" value="QDU26461.1"/>
    <property type="molecule type" value="Genomic_DNA"/>
</dbReference>
<dbReference type="OrthoDB" id="9762324at2"/>
<proteinExistence type="inferred from homology"/>
<feature type="compositionally biased region" description="Basic and acidic residues" evidence="5">
    <location>
        <begin position="455"/>
        <end position="483"/>
    </location>
</feature>
<dbReference type="InterPro" id="IPR024607">
    <property type="entry name" value="Sulfatase_CS"/>
</dbReference>
<keyword evidence="3 8" id="KW-0378">Hydrolase</keyword>
<evidence type="ECO:0000256" key="3">
    <source>
        <dbReference type="ARBA" id="ARBA00022801"/>
    </source>
</evidence>
<keyword evidence="9" id="KW-1185">Reference proteome</keyword>
<dbReference type="InterPro" id="IPR000917">
    <property type="entry name" value="Sulfatase_N"/>
</dbReference>
<dbReference type="InterPro" id="IPR017850">
    <property type="entry name" value="Alkaline_phosphatase_core_sf"/>
</dbReference>
<reference evidence="8 9" key="1">
    <citation type="submission" date="2019-02" db="EMBL/GenBank/DDBJ databases">
        <title>Deep-cultivation of Planctomycetes and their phenomic and genomic characterization uncovers novel biology.</title>
        <authorList>
            <person name="Wiegand S."/>
            <person name="Jogler M."/>
            <person name="Boedeker C."/>
            <person name="Pinto D."/>
            <person name="Vollmers J."/>
            <person name="Rivas-Marin E."/>
            <person name="Kohn T."/>
            <person name="Peeters S.H."/>
            <person name="Heuer A."/>
            <person name="Rast P."/>
            <person name="Oberbeckmann S."/>
            <person name="Bunk B."/>
            <person name="Jeske O."/>
            <person name="Meyerdierks A."/>
            <person name="Storesund J.E."/>
            <person name="Kallscheuer N."/>
            <person name="Luecker S."/>
            <person name="Lage O.M."/>
            <person name="Pohl T."/>
            <person name="Merkel B.J."/>
            <person name="Hornburger P."/>
            <person name="Mueller R.-W."/>
            <person name="Bruemmer F."/>
            <person name="Labrenz M."/>
            <person name="Spormann A.M."/>
            <person name="Op den Camp H."/>
            <person name="Overmann J."/>
            <person name="Amann R."/>
            <person name="Jetten M.S.M."/>
            <person name="Mascher T."/>
            <person name="Medema M.H."/>
            <person name="Devos D.P."/>
            <person name="Kaster A.-K."/>
            <person name="Ovreas L."/>
            <person name="Rohde M."/>
            <person name="Galperin M.Y."/>
            <person name="Jogler C."/>
        </authorList>
    </citation>
    <scope>NUCLEOTIDE SEQUENCE [LARGE SCALE GENOMIC DNA]</scope>
    <source>
        <strain evidence="8 9">ETA_A8</strain>
    </source>
</reference>
<feature type="chain" id="PRO_5021776285" evidence="6">
    <location>
        <begin position="21"/>
        <end position="497"/>
    </location>
</feature>
<protein>
    <submittedName>
        <fullName evidence="8">Arylsulfatase</fullName>
        <ecNumber evidence="8">3.1.6.1</ecNumber>
    </submittedName>
</protein>
<dbReference type="GO" id="GO:0046872">
    <property type="term" value="F:metal ion binding"/>
    <property type="evidence" value="ECO:0007669"/>
    <property type="project" value="UniProtKB-KW"/>
</dbReference>
<evidence type="ECO:0000256" key="1">
    <source>
        <dbReference type="ARBA" id="ARBA00008779"/>
    </source>
</evidence>
<comment type="similarity">
    <text evidence="1">Belongs to the sulfatase family.</text>
</comment>
<evidence type="ECO:0000313" key="8">
    <source>
        <dbReference type="EMBL" id="QDU26461.1"/>
    </source>
</evidence>
<evidence type="ECO:0000256" key="4">
    <source>
        <dbReference type="ARBA" id="ARBA00022837"/>
    </source>
</evidence>
<dbReference type="Gene3D" id="3.40.720.10">
    <property type="entry name" value="Alkaline Phosphatase, subunit A"/>
    <property type="match status" value="1"/>
</dbReference>